<sequence>MSYHLSKKKLRILEFLLIGVLFGLIEDVIAVKAVSDAIINPRVILTILAVAVPFAIVSELIVDHPKFWTAIRLHRPEEEENERNRRE</sequence>
<keyword evidence="1" id="KW-0812">Transmembrane</keyword>
<evidence type="ECO:0000313" key="3">
    <source>
        <dbReference type="Proteomes" id="UP000178574"/>
    </source>
</evidence>
<dbReference type="EMBL" id="MHQD01000045">
    <property type="protein sequence ID" value="OGZ94952.1"/>
    <property type="molecule type" value="Genomic_DNA"/>
</dbReference>
<name>A0A1G2K688_9BACT</name>
<dbReference type="AlphaFoldDB" id="A0A1G2K688"/>
<proteinExistence type="predicted"/>
<comment type="caution">
    <text evidence="2">The sequence shown here is derived from an EMBL/GenBank/DDBJ whole genome shotgun (WGS) entry which is preliminary data.</text>
</comment>
<organism evidence="2 3">
    <name type="scientific">Candidatus Sungbacteria bacterium RIFCSPHIGHO2_01_FULL_50_25</name>
    <dbReference type="NCBI Taxonomy" id="1802265"/>
    <lineage>
        <taxon>Bacteria</taxon>
        <taxon>Candidatus Sungiibacteriota</taxon>
    </lineage>
</organism>
<gene>
    <name evidence="2" type="ORF">A2847_02120</name>
</gene>
<keyword evidence="1" id="KW-1133">Transmembrane helix</keyword>
<feature type="transmembrane region" description="Helical" evidence="1">
    <location>
        <begin position="12"/>
        <end position="31"/>
    </location>
</feature>
<keyword evidence="1" id="KW-0472">Membrane</keyword>
<evidence type="ECO:0000313" key="2">
    <source>
        <dbReference type="EMBL" id="OGZ94952.1"/>
    </source>
</evidence>
<feature type="transmembrane region" description="Helical" evidence="1">
    <location>
        <begin position="43"/>
        <end position="62"/>
    </location>
</feature>
<protein>
    <submittedName>
        <fullName evidence="2">Uncharacterized protein</fullName>
    </submittedName>
</protein>
<accession>A0A1G2K688</accession>
<dbReference type="Proteomes" id="UP000178574">
    <property type="component" value="Unassembled WGS sequence"/>
</dbReference>
<reference evidence="2 3" key="1">
    <citation type="journal article" date="2016" name="Nat. Commun.">
        <title>Thousands of microbial genomes shed light on interconnected biogeochemical processes in an aquifer system.</title>
        <authorList>
            <person name="Anantharaman K."/>
            <person name="Brown C.T."/>
            <person name="Hug L.A."/>
            <person name="Sharon I."/>
            <person name="Castelle C.J."/>
            <person name="Probst A.J."/>
            <person name="Thomas B.C."/>
            <person name="Singh A."/>
            <person name="Wilkins M.J."/>
            <person name="Karaoz U."/>
            <person name="Brodie E.L."/>
            <person name="Williams K.H."/>
            <person name="Hubbard S.S."/>
            <person name="Banfield J.F."/>
        </authorList>
    </citation>
    <scope>NUCLEOTIDE SEQUENCE [LARGE SCALE GENOMIC DNA]</scope>
</reference>
<evidence type="ECO:0000256" key="1">
    <source>
        <dbReference type="SAM" id="Phobius"/>
    </source>
</evidence>